<feature type="chain" id="PRO_5016919908" evidence="2">
    <location>
        <begin position="19"/>
        <end position="130"/>
    </location>
</feature>
<keyword evidence="1" id="KW-0677">Repeat</keyword>
<organism evidence="3 4">
    <name type="scientific">Alysiella crassa</name>
    <dbReference type="NCBI Taxonomy" id="153491"/>
    <lineage>
        <taxon>Bacteria</taxon>
        <taxon>Pseudomonadati</taxon>
        <taxon>Pseudomonadota</taxon>
        <taxon>Betaproteobacteria</taxon>
        <taxon>Neisseriales</taxon>
        <taxon>Neisseriaceae</taxon>
        <taxon>Alysiella</taxon>
    </lineage>
</organism>
<proteinExistence type="predicted"/>
<keyword evidence="2" id="KW-0732">Signal</keyword>
<evidence type="ECO:0000313" key="4">
    <source>
        <dbReference type="Proteomes" id="UP000254209"/>
    </source>
</evidence>
<dbReference type="OrthoDB" id="8604754at2"/>
<dbReference type="Pfam" id="PF02493">
    <property type="entry name" value="MORN"/>
    <property type="match status" value="2"/>
</dbReference>
<dbReference type="InterPro" id="IPR003409">
    <property type="entry name" value="MORN"/>
</dbReference>
<gene>
    <name evidence="3" type="ORF">NCTC10283_02411</name>
</gene>
<dbReference type="RefSeq" id="WP_034290825.1">
    <property type="nucleotide sequence ID" value="NZ_CP091519.2"/>
</dbReference>
<protein>
    <submittedName>
        <fullName evidence="3">Uncharacterized protein conserved in bacteria</fullName>
    </submittedName>
</protein>
<dbReference type="Proteomes" id="UP000254209">
    <property type="component" value="Unassembled WGS sequence"/>
</dbReference>
<dbReference type="EMBL" id="UFSO01000003">
    <property type="protein sequence ID" value="SSY80849.1"/>
    <property type="molecule type" value="Genomic_DNA"/>
</dbReference>
<keyword evidence="4" id="KW-1185">Reference proteome</keyword>
<dbReference type="PANTHER" id="PTHR43215:SF14">
    <property type="entry name" value="RADIAL SPOKE HEAD 1 HOMOLOG"/>
    <property type="match status" value="1"/>
</dbReference>
<evidence type="ECO:0000256" key="1">
    <source>
        <dbReference type="ARBA" id="ARBA00022737"/>
    </source>
</evidence>
<dbReference type="SUPFAM" id="SSF82185">
    <property type="entry name" value="Histone H3 K4-specific methyltransferase SET7/9 N-terminal domain"/>
    <property type="match status" value="1"/>
</dbReference>
<sequence length="130" mass="14127">MNKMFLISVLLAPLFSHAAVMSHHGCQYQGDVVQHKPHGKGVLTCADGRIYTGEFAKGEFHGAGQFVSPNTPNVFLAPFGMRSGKVKGFVLTGKFAHGTAVGEFKVYQNGKHLFNMEFEKGMIKRVGAAK</sequence>
<name>A0A376BVB2_9NEIS</name>
<evidence type="ECO:0000313" key="3">
    <source>
        <dbReference type="EMBL" id="SSY80849.1"/>
    </source>
</evidence>
<dbReference type="AlphaFoldDB" id="A0A376BVB2"/>
<accession>A0A376BVB2</accession>
<dbReference type="PANTHER" id="PTHR43215">
    <property type="entry name" value="RADIAL SPOKE HEAD 1 HOMOLOG"/>
    <property type="match status" value="1"/>
</dbReference>
<evidence type="ECO:0000256" key="2">
    <source>
        <dbReference type="SAM" id="SignalP"/>
    </source>
</evidence>
<dbReference type="SMART" id="SM00698">
    <property type="entry name" value="MORN"/>
    <property type="match status" value="2"/>
</dbReference>
<dbReference type="STRING" id="1120980.GCA_000745955_00262"/>
<dbReference type="Gene3D" id="2.20.110.10">
    <property type="entry name" value="Histone H3 K4-specific methyltransferase SET7/9 N-terminal domain"/>
    <property type="match status" value="1"/>
</dbReference>
<reference evidence="3 4" key="1">
    <citation type="submission" date="2018-06" db="EMBL/GenBank/DDBJ databases">
        <authorList>
            <consortium name="Pathogen Informatics"/>
            <person name="Doyle S."/>
        </authorList>
    </citation>
    <scope>NUCLEOTIDE SEQUENCE [LARGE SCALE GENOMIC DNA]</scope>
    <source>
        <strain evidence="3 4">NCTC10283</strain>
    </source>
</reference>
<feature type="signal peptide" evidence="2">
    <location>
        <begin position="1"/>
        <end position="18"/>
    </location>
</feature>